<evidence type="ECO:0000259" key="1">
    <source>
        <dbReference type="PROSITE" id="PS51186"/>
    </source>
</evidence>
<dbReference type="Pfam" id="PF13508">
    <property type="entry name" value="Acetyltransf_7"/>
    <property type="match status" value="1"/>
</dbReference>
<proteinExistence type="predicted"/>
<gene>
    <name evidence="2" type="ORF">LAX5112_02014</name>
</gene>
<name>A0A0M7A6C4_9HYPH</name>
<evidence type="ECO:0000313" key="2">
    <source>
        <dbReference type="EMBL" id="CTQ69184.1"/>
    </source>
</evidence>
<keyword evidence="2" id="KW-0808">Transferase</keyword>
<dbReference type="PROSITE" id="PS51186">
    <property type="entry name" value="GNAT"/>
    <property type="match status" value="1"/>
</dbReference>
<dbReference type="PANTHER" id="PTHR43233">
    <property type="entry name" value="FAMILY N-ACETYLTRANSFERASE, PUTATIVE (AFU_ORTHOLOGUE AFUA_6G03350)-RELATED"/>
    <property type="match status" value="1"/>
</dbReference>
<dbReference type="EMBL" id="CXWD01000007">
    <property type="protein sequence ID" value="CTQ69184.1"/>
    <property type="molecule type" value="Genomic_DNA"/>
</dbReference>
<dbReference type="AlphaFoldDB" id="A0A0M7A6C4"/>
<dbReference type="STRING" id="388408.LAX5112_02014"/>
<dbReference type="InterPro" id="IPR000182">
    <property type="entry name" value="GNAT_dom"/>
</dbReference>
<keyword evidence="3" id="KW-1185">Reference proteome</keyword>
<dbReference type="GO" id="GO:0016747">
    <property type="term" value="F:acyltransferase activity, transferring groups other than amino-acyl groups"/>
    <property type="evidence" value="ECO:0007669"/>
    <property type="project" value="InterPro"/>
</dbReference>
<dbReference type="RefSeq" id="WP_055671709.1">
    <property type="nucleotide sequence ID" value="NZ_CXWD01000007.1"/>
</dbReference>
<reference evidence="3" key="1">
    <citation type="submission" date="2015-07" db="EMBL/GenBank/DDBJ databases">
        <authorList>
            <person name="Rodrigo-Torres Lidia"/>
            <person name="Arahal R.David."/>
        </authorList>
    </citation>
    <scope>NUCLEOTIDE SEQUENCE [LARGE SCALE GENOMIC DNA]</scope>
    <source>
        <strain evidence="3">CECT 5112</strain>
    </source>
</reference>
<dbReference type="InterPro" id="IPR016181">
    <property type="entry name" value="Acyl_CoA_acyltransferase"/>
</dbReference>
<dbReference type="InterPro" id="IPR053144">
    <property type="entry name" value="Acetyltransferase_Butenolide"/>
</dbReference>
<organism evidence="2 3">
    <name type="scientific">Roseibium alexandrii</name>
    <dbReference type="NCBI Taxonomy" id="388408"/>
    <lineage>
        <taxon>Bacteria</taxon>
        <taxon>Pseudomonadati</taxon>
        <taxon>Pseudomonadota</taxon>
        <taxon>Alphaproteobacteria</taxon>
        <taxon>Hyphomicrobiales</taxon>
        <taxon>Stappiaceae</taxon>
        <taxon>Roseibium</taxon>
    </lineage>
</organism>
<accession>A0A0M7A6C4</accession>
<protein>
    <submittedName>
        <fullName evidence="2">Ribosomal-protein-alanine acetyltransferase</fullName>
    </submittedName>
</protein>
<sequence length="138" mass="15158">MTFEIKNQVPEPETYLQLRKDCGLGGYELKAAELGLKNSLHAVMVFDGDDPIGMGRLVGDGGLFVQVTDIAVLPAYQGKGLGRMIMESLMSWSEVELPRSAYMSLIADVPANKLYEKFGFHETAPRSVGMARRVGTYP</sequence>
<dbReference type="Gene3D" id="3.40.630.30">
    <property type="match status" value="1"/>
</dbReference>
<dbReference type="SUPFAM" id="SSF55729">
    <property type="entry name" value="Acyl-CoA N-acyltransferases (Nat)"/>
    <property type="match status" value="1"/>
</dbReference>
<evidence type="ECO:0000313" key="3">
    <source>
        <dbReference type="Proteomes" id="UP000053235"/>
    </source>
</evidence>
<dbReference type="Proteomes" id="UP000053235">
    <property type="component" value="Unassembled WGS sequence"/>
</dbReference>
<feature type="domain" description="N-acetyltransferase" evidence="1">
    <location>
        <begin position="1"/>
        <end position="138"/>
    </location>
</feature>
<dbReference type="PANTHER" id="PTHR43233:SF1">
    <property type="entry name" value="FAMILY N-ACETYLTRANSFERASE, PUTATIVE (AFU_ORTHOLOGUE AFUA_6G03350)-RELATED"/>
    <property type="match status" value="1"/>
</dbReference>
<dbReference type="CDD" id="cd04301">
    <property type="entry name" value="NAT_SF"/>
    <property type="match status" value="1"/>
</dbReference>